<dbReference type="Gene3D" id="2.40.50.580">
    <property type="match status" value="1"/>
</dbReference>
<evidence type="ECO:0000259" key="3">
    <source>
        <dbReference type="Pfam" id="PF17746"/>
    </source>
</evidence>
<reference evidence="4" key="1">
    <citation type="submission" date="2022-11" db="EMBL/GenBank/DDBJ databases">
        <title>Larsenimonas rhizosphaerae sp. nov., isolated from a tidal mudflat.</title>
        <authorList>
            <person name="Lee S.D."/>
            <person name="Kim I.S."/>
        </authorList>
    </citation>
    <scope>NUCLEOTIDE SEQUENCE</scope>
    <source>
        <strain evidence="4">GH2-1</strain>
    </source>
</reference>
<proteinExistence type="inferred from homology"/>
<dbReference type="InterPro" id="IPR040452">
    <property type="entry name" value="SfsA_C"/>
</dbReference>
<sequence>MNGLIEGRLVKRYKRFLADIVLWDGRAITAHCPNTGSMRSLDRPGARVWVSASDNPARKLAWTWERVELPGGAVASVHTGRANALVAESLKAGRITLPLPYNACSPADTIIRREVQLDDSRIDFCVSLPDEPSLFMEVKQVTLREEDGRGYFPSSVTRRGQRHLEALTGWARQGGVAVLLFCVARDDVRVVCPARHIDAGYGLALDRAVESGVHVLAYGCRFDGPLTLCDRPLSVAMS</sequence>
<comment type="caution">
    <text evidence="4">The sequence shown here is derived from an EMBL/GenBank/DDBJ whole genome shotgun (WGS) entry which is preliminary data.</text>
</comment>
<feature type="domain" description="Sugar fermentation stimulation protein C-terminal" evidence="2">
    <location>
        <begin position="81"/>
        <end position="223"/>
    </location>
</feature>
<evidence type="ECO:0000313" key="5">
    <source>
        <dbReference type="Proteomes" id="UP001165678"/>
    </source>
</evidence>
<organism evidence="4 5">
    <name type="scientific">Larsenimonas rhizosphaerae</name>
    <dbReference type="NCBI Taxonomy" id="2944682"/>
    <lineage>
        <taxon>Bacteria</taxon>
        <taxon>Pseudomonadati</taxon>
        <taxon>Pseudomonadota</taxon>
        <taxon>Gammaproteobacteria</taxon>
        <taxon>Oceanospirillales</taxon>
        <taxon>Halomonadaceae</taxon>
        <taxon>Larsenimonas</taxon>
    </lineage>
</organism>
<dbReference type="CDD" id="cd22359">
    <property type="entry name" value="SfsA-like_bacterial"/>
    <property type="match status" value="1"/>
</dbReference>
<dbReference type="InterPro" id="IPR005224">
    <property type="entry name" value="SfsA"/>
</dbReference>
<dbReference type="HAMAP" id="MF_00095">
    <property type="entry name" value="SfsA"/>
    <property type="match status" value="1"/>
</dbReference>
<dbReference type="NCBIfam" id="TIGR00230">
    <property type="entry name" value="sfsA"/>
    <property type="match status" value="1"/>
</dbReference>
<feature type="domain" description="SfsA N-terminal OB" evidence="3">
    <location>
        <begin position="10"/>
        <end position="74"/>
    </location>
</feature>
<accession>A0AA41ZGZ3</accession>
<dbReference type="PANTHER" id="PTHR30545">
    <property type="entry name" value="SUGAR FERMENTATION STIMULATION PROTEIN A"/>
    <property type="match status" value="1"/>
</dbReference>
<gene>
    <name evidence="1 4" type="primary">sfsA</name>
    <name evidence="4" type="ORF">OQ287_12640</name>
</gene>
<dbReference type="PANTHER" id="PTHR30545:SF2">
    <property type="entry name" value="SUGAR FERMENTATION STIMULATION PROTEIN A"/>
    <property type="match status" value="1"/>
</dbReference>
<keyword evidence="5" id="KW-1185">Reference proteome</keyword>
<dbReference type="Pfam" id="PF17746">
    <property type="entry name" value="SfsA_N"/>
    <property type="match status" value="1"/>
</dbReference>
<comment type="similarity">
    <text evidence="1">Belongs to the SfsA family.</text>
</comment>
<dbReference type="Gene3D" id="3.40.1350.60">
    <property type="match status" value="1"/>
</dbReference>
<dbReference type="Pfam" id="PF03749">
    <property type="entry name" value="SfsA"/>
    <property type="match status" value="1"/>
</dbReference>
<dbReference type="GO" id="GO:0003677">
    <property type="term" value="F:DNA binding"/>
    <property type="evidence" value="ECO:0007669"/>
    <property type="project" value="InterPro"/>
</dbReference>
<dbReference type="InterPro" id="IPR041465">
    <property type="entry name" value="SfsA_N"/>
</dbReference>
<dbReference type="EMBL" id="JAPIVE010000004">
    <property type="protein sequence ID" value="MCX2525092.1"/>
    <property type="molecule type" value="Genomic_DNA"/>
</dbReference>
<dbReference type="AlphaFoldDB" id="A0AA41ZGZ3"/>
<evidence type="ECO:0000256" key="1">
    <source>
        <dbReference type="HAMAP-Rule" id="MF_00095"/>
    </source>
</evidence>
<protein>
    <recommendedName>
        <fullName evidence="1">Sugar fermentation stimulation protein homolog</fullName>
    </recommendedName>
</protein>
<dbReference type="Proteomes" id="UP001165678">
    <property type="component" value="Unassembled WGS sequence"/>
</dbReference>
<name>A0AA41ZGZ3_9GAMM</name>
<evidence type="ECO:0000313" key="4">
    <source>
        <dbReference type="EMBL" id="MCX2525092.1"/>
    </source>
</evidence>
<evidence type="ECO:0000259" key="2">
    <source>
        <dbReference type="Pfam" id="PF03749"/>
    </source>
</evidence>